<evidence type="ECO:0000313" key="4">
    <source>
        <dbReference type="Proteomes" id="UP000288805"/>
    </source>
</evidence>
<feature type="compositionally biased region" description="Basic residues" evidence="2">
    <location>
        <begin position="73"/>
        <end position="87"/>
    </location>
</feature>
<accession>A0A438IL60</accession>
<evidence type="ECO:0000256" key="1">
    <source>
        <dbReference type="SAM" id="Coils"/>
    </source>
</evidence>
<proteinExistence type="predicted"/>
<name>A0A438IL60_VITVI</name>
<sequence length="184" mass="22258">MEELIRSLMTYEINFAKKLQEYENKRKKSIALKATTKEEEEVEEEKQSKEDDDLALITRKLNKYMKGERFRRRRFTSRRDLSKKKSSSHGDKEKWEEKRDLVCFKCKKSGHIEYDSLLYKSEAKRRMKKAMMVTWSESEESSKEENEKEVANMCFMAIDELDEVNFNCSDEDMHDFFEELYEDF</sequence>
<comment type="caution">
    <text evidence="3">The sequence shown here is derived from an EMBL/GenBank/DDBJ whole genome shotgun (WGS) entry which is preliminary data.</text>
</comment>
<feature type="coiled-coil region" evidence="1">
    <location>
        <begin position="19"/>
        <end position="52"/>
    </location>
</feature>
<gene>
    <name evidence="3" type="ORF">CK203_026339</name>
</gene>
<keyword evidence="1" id="KW-0175">Coiled coil</keyword>
<evidence type="ECO:0008006" key="5">
    <source>
        <dbReference type="Google" id="ProtNLM"/>
    </source>
</evidence>
<evidence type="ECO:0000313" key="3">
    <source>
        <dbReference type="EMBL" id="RVW97447.1"/>
    </source>
</evidence>
<feature type="compositionally biased region" description="Basic and acidic residues" evidence="2">
    <location>
        <begin position="88"/>
        <end position="97"/>
    </location>
</feature>
<organism evidence="3 4">
    <name type="scientific">Vitis vinifera</name>
    <name type="common">Grape</name>
    <dbReference type="NCBI Taxonomy" id="29760"/>
    <lineage>
        <taxon>Eukaryota</taxon>
        <taxon>Viridiplantae</taxon>
        <taxon>Streptophyta</taxon>
        <taxon>Embryophyta</taxon>
        <taxon>Tracheophyta</taxon>
        <taxon>Spermatophyta</taxon>
        <taxon>Magnoliopsida</taxon>
        <taxon>eudicotyledons</taxon>
        <taxon>Gunneridae</taxon>
        <taxon>Pentapetalae</taxon>
        <taxon>rosids</taxon>
        <taxon>Vitales</taxon>
        <taxon>Vitaceae</taxon>
        <taxon>Viteae</taxon>
        <taxon>Vitis</taxon>
    </lineage>
</organism>
<dbReference type="Proteomes" id="UP000288805">
    <property type="component" value="Unassembled WGS sequence"/>
</dbReference>
<reference evidence="3 4" key="1">
    <citation type="journal article" date="2018" name="PLoS Genet.">
        <title>Population sequencing reveals clonal diversity and ancestral inbreeding in the grapevine cultivar Chardonnay.</title>
        <authorList>
            <person name="Roach M.J."/>
            <person name="Johnson D.L."/>
            <person name="Bohlmann J."/>
            <person name="van Vuuren H.J."/>
            <person name="Jones S.J."/>
            <person name="Pretorius I.S."/>
            <person name="Schmidt S.A."/>
            <person name="Borneman A.R."/>
        </authorList>
    </citation>
    <scope>NUCLEOTIDE SEQUENCE [LARGE SCALE GENOMIC DNA]</scope>
    <source>
        <strain evidence="4">cv. Chardonnay</strain>
        <tissue evidence="3">Leaf</tissue>
    </source>
</reference>
<evidence type="ECO:0000256" key="2">
    <source>
        <dbReference type="SAM" id="MobiDB-lite"/>
    </source>
</evidence>
<dbReference type="EMBL" id="QGNW01000101">
    <property type="protein sequence ID" value="RVW97447.1"/>
    <property type="molecule type" value="Genomic_DNA"/>
</dbReference>
<dbReference type="Gramene" id="Vitis12g00567.t01">
    <property type="protein sequence ID" value="Vitis12g00567.t01.CDS"/>
    <property type="gene ID" value="Vitis12g00567"/>
</dbReference>
<dbReference type="AlphaFoldDB" id="A0A438IL60"/>
<protein>
    <recommendedName>
        <fullName evidence="5">CCHC-type domain-containing protein</fullName>
    </recommendedName>
</protein>
<feature type="region of interest" description="Disordered" evidence="2">
    <location>
        <begin position="73"/>
        <end position="97"/>
    </location>
</feature>